<evidence type="ECO:0000313" key="1">
    <source>
        <dbReference type="EMBL" id="CAH6720113.1"/>
    </source>
</evidence>
<accession>A0ACA9Y548</accession>
<comment type="caution">
    <text evidence="1">The sequence shown here is derived from an EMBL/GenBank/DDBJ whole genome shotgun (WGS) entry which is preliminary data.</text>
</comment>
<sequence length="135" mass="15920">MNNIKYELDLENSKYECQCKACSYQRKYFPLYGLSLIISILLPIFWAVPLIMLSIQVLDFRGIQNTNNPKDHGSNFSRVKRYLSYTIIGFFIYIVLISFLVIPIIYPLDKHASEVSNHLVKRFDPNKCYYELIDH</sequence>
<keyword evidence="2" id="KW-1185">Reference proteome</keyword>
<protein>
    <submittedName>
        <fullName evidence="1">Uncharacterized protein</fullName>
    </submittedName>
</protein>
<name>A0ACA9Y548_9ASCO</name>
<proteinExistence type="predicted"/>
<organism evidence="1 2">
    <name type="scientific">[Candida] jaroonii</name>
    <dbReference type="NCBI Taxonomy" id="467808"/>
    <lineage>
        <taxon>Eukaryota</taxon>
        <taxon>Fungi</taxon>
        <taxon>Dikarya</taxon>
        <taxon>Ascomycota</taxon>
        <taxon>Saccharomycotina</taxon>
        <taxon>Pichiomycetes</taxon>
        <taxon>Debaryomycetaceae</taxon>
        <taxon>Yamadazyma</taxon>
    </lineage>
</organism>
<dbReference type="EMBL" id="CALSDN010000003">
    <property type="protein sequence ID" value="CAH6720113.1"/>
    <property type="molecule type" value="Genomic_DNA"/>
</dbReference>
<dbReference type="Proteomes" id="UP001152531">
    <property type="component" value="Unassembled WGS sequence"/>
</dbReference>
<reference evidence="1" key="1">
    <citation type="submission" date="2022-06" db="EMBL/GenBank/DDBJ databases">
        <authorList>
            <person name="Legras J.-L."/>
            <person name="Devillers H."/>
            <person name="Grondin C."/>
        </authorList>
    </citation>
    <scope>NUCLEOTIDE SEQUENCE</scope>
    <source>
        <strain evidence="1">CLIB 1444</strain>
    </source>
</reference>
<evidence type="ECO:0000313" key="2">
    <source>
        <dbReference type="Proteomes" id="UP001152531"/>
    </source>
</evidence>
<gene>
    <name evidence="1" type="ORF">CLIB1444_03S04676</name>
</gene>